<organism evidence="2 3">
    <name type="scientific">Chloropicon primus</name>
    <dbReference type="NCBI Taxonomy" id="1764295"/>
    <lineage>
        <taxon>Eukaryota</taxon>
        <taxon>Viridiplantae</taxon>
        <taxon>Chlorophyta</taxon>
        <taxon>Chloropicophyceae</taxon>
        <taxon>Chloropicales</taxon>
        <taxon>Chloropicaceae</taxon>
        <taxon>Chloropicon</taxon>
    </lineage>
</organism>
<dbReference type="Proteomes" id="UP000316726">
    <property type="component" value="Chromosome 1"/>
</dbReference>
<keyword evidence="3" id="KW-1185">Reference proteome</keyword>
<sequence length="252" mass="29320">MFRSRGSKRRGGNKVVRAVRTSIGWIIPQARKRDEQSEEKQKQQSREDFAKELNQKIKSARGLGRRISSVFRRRTSTIAPAEILKIQKRKENGARGHEQSIEDVLRAKQQQHHHRVPPPPPLGDTGSPGRRTSGLRLAGLGKEFVYRDFMPHYVERHDRYETFDSLLKRANKWIKDQQLQVLTLETLLVPAGNLPGRDSSSLDKFLSVEVLRIWYDKNQTLQQFLRSNKRELPKTLFSSHYFGKKVKSYFLC</sequence>
<gene>
    <name evidence="2" type="ORF">A3770_01p00770</name>
</gene>
<evidence type="ECO:0000313" key="3">
    <source>
        <dbReference type="Proteomes" id="UP000316726"/>
    </source>
</evidence>
<feature type="region of interest" description="Disordered" evidence="1">
    <location>
        <begin position="105"/>
        <end position="134"/>
    </location>
</feature>
<proteinExistence type="predicted"/>
<name>A0A5B8MBC5_9CHLO</name>
<protein>
    <submittedName>
        <fullName evidence="2">Uncharacterized protein</fullName>
    </submittedName>
</protein>
<feature type="compositionally biased region" description="Basic and acidic residues" evidence="1">
    <location>
        <begin position="31"/>
        <end position="50"/>
    </location>
</feature>
<feature type="region of interest" description="Disordered" evidence="1">
    <location>
        <begin position="27"/>
        <end position="50"/>
    </location>
</feature>
<dbReference type="AlphaFoldDB" id="A0A5B8MBC5"/>
<dbReference type="EMBL" id="CP031034">
    <property type="protein sequence ID" value="QDZ17559.1"/>
    <property type="molecule type" value="Genomic_DNA"/>
</dbReference>
<accession>A0A5B8MBC5</accession>
<evidence type="ECO:0000256" key="1">
    <source>
        <dbReference type="SAM" id="MobiDB-lite"/>
    </source>
</evidence>
<evidence type="ECO:0000313" key="2">
    <source>
        <dbReference type="EMBL" id="QDZ17559.1"/>
    </source>
</evidence>
<reference evidence="2 3" key="1">
    <citation type="submission" date="2018-07" db="EMBL/GenBank/DDBJ databases">
        <title>The complete nuclear genome of the prasinophyte Chloropicon primus (CCMP1205).</title>
        <authorList>
            <person name="Pombert J.-F."/>
            <person name="Otis C."/>
            <person name="Turmel M."/>
            <person name="Lemieux C."/>
        </authorList>
    </citation>
    <scope>NUCLEOTIDE SEQUENCE [LARGE SCALE GENOMIC DNA]</scope>
    <source>
        <strain evidence="2 3">CCMP1205</strain>
    </source>
</reference>